<keyword evidence="4 6" id="KW-0238">DNA-binding</keyword>
<dbReference type="EMBL" id="JRYR02000001">
    <property type="protein sequence ID" value="OHX65925.1"/>
    <property type="molecule type" value="Genomic_DNA"/>
</dbReference>
<protein>
    <recommendedName>
        <fullName evidence="6">RNA polymerase sigma factor</fullName>
    </recommendedName>
</protein>
<evidence type="ECO:0000259" key="7">
    <source>
        <dbReference type="Pfam" id="PF04542"/>
    </source>
</evidence>
<organism evidence="9 10">
    <name type="scientific">Flammeovirga pacifica</name>
    <dbReference type="NCBI Taxonomy" id="915059"/>
    <lineage>
        <taxon>Bacteria</taxon>
        <taxon>Pseudomonadati</taxon>
        <taxon>Bacteroidota</taxon>
        <taxon>Cytophagia</taxon>
        <taxon>Cytophagales</taxon>
        <taxon>Flammeovirgaceae</taxon>
        <taxon>Flammeovirga</taxon>
    </lineage>
</organism>
<dbReference type="Proteomes" id="UP000179797">
    <property type="component" value="Unassembled WGS sequence"/>
</dbReference>
<dbReference type="GO" id="GO:0006352">
    <property type="term" value="P:DNA-templated transcription initiation"/>
    <property type="evidence" value="ECO:0007669"/>
    <property type="project" value="InterPro"/>
</dbReference>
<comment type="similarity">
    <text evidence="1 6">Belongs to the sigma-70 factor family. ECF subfamily.</text>
</comment>
<dbReference type="SUPFAM" id="SSF88946">
    <property type="entry name" value="Sigma2 domain of RNA polymerase sigma factors"/>
    <property type="match status" value="1"/>
</dbReference>
<dbReference type="SUPFAM" id="SSF88659">
    <property type="entry name" value="Sigma3 and sigma4 domains of RNA polymerase sigma factors"/>
    <property type="match status" value="1"/>
</dbReference>
<dbReference type="NCBIfam" id="TIGR02937">
    <property type="entry name" value="sigma70-ECF"/>
    <property type="match status" value="1"/>
</dbReference>
<name>A0A1S1YYH0_FLAPC</name>
<dbReference type="InterPro" id="IPR007627">
    <property type="entry name" value="RNA_pol_sigma70_r2"/>
</dbReference>
<evidence type="ECO:0000313" key="9">
    <source>
        <dbReference type="EMBL" id="OHX65925.1"/>
    </source>
</evidence>
<dbReference type="STRING" id="915059.NH26_05930"/>
<dbReference type="Pfam" id="PF08281">
    <property type="entry name" value="Sigma70_r4_2"/>
    <property type="match status" value="1"/>
</dbReference>
<dbReference type="InterPro" id="IPR014284">
    <property type="entry name" value="RNA_pol_sigma-70_dom"/>
</dbReference>
<dbReference type="PANTHER" id="PTHR43133:SF8">
    <property type="entry name" value="RNA POLYMERASE SIGMA FACTOR HI_1459-RELATED"/>
    <property type="match status" value="1"/>
</dbReference>
<dbReference type="InterPro" id="IPR000838">
    <property type="entry name" value="RNA_pol_sigma70_ECF_CS"/>
</dbReference>
<accession>A0A1S1YYH0</accession>
<evidence type="ECO:0000256" key="3">
    <source>
        <dbReference type="ARBA" id="ARBA00023082"/>
    </source>
</evidence>
<evidence type="ECO:0000256" key="2">
    <source>
        <dbReference type="ARBA" id="ARBA00023015"/>
    </source>
</evidence>
<dbReference type="GO" id="GO:0016987">
    <property type="term" value="F:sigma factor activity"/>
    <property type="evidence" value="ECO:0007669"/>
    <property type="project" value="UniProtKB-KW"/>
</dbReference>
<dbReference type="RefSeq" id="WP_044219038.1">
    <property type="nucleotide sequence ID" value="NZ_JRYR02000001.1"/>
</dbReference>
<dbReference type="OrthoDB" id="941544at2"/>
<evidence type="ECO:0000259" key="8">
    <source>
        <dbReference type="Pfam" id="PF08281"/>
    </source>
</evidence>
<keyword evidence="5 6" id="KW-0804">Transcription</keyword>
<evidence type="ECO:0000256" key="1">
    <source>
        <dbReference type="ARBA" id="ARBA00010641"/>
    </source>
</evidence>
<keyword evidence="2 6" id="KW-0805">Transcription regulation</keyword>
<dbReference type="InterPro" id="IPR013325">
    <property type="entry name" value="RNA_pol_sigma_r2"/>
</dbReference>
<evidence type="ECO:0000313" key="10">
    <source>
        <dbReference type="Proteomes" id="UP000179797"/>
    </source>
</evidence>
<keyword evidence="10" id="KW-1185">Reference proteome</keyword>
<reference evidence="9 10" key="1">
    <citation type="journal article" date="2012" name="Int. J. Syst. Evol. Microbiol.">
        <title>Flammeovirga pacifica sp. nov., isolated from deep-sea sediment.</title>
        <authorList>
            <person name="Xu H."/>
            <person name="Fu Y."/>
            <person name="Yang N."/>
            <person name="Ding Z."/>
            <person name="Lai Q."/>
            <person name="Zeng R."/>
        </authorList>
    </citation>
    <scope>NUCLEOTIDE SEQUENCE [LARGE SCALE GENOMIC DNA]</scope>
    <source>
        <strain evidence="10">DSM 24597 / LMG 26175 / WPAGA1</strain>
    </source>
</reference>
<comment type="caution">
    <text evidence="9">The sequence shown here is derived from an EMBL/GenBank/DDBJ whole genome shotgun (WGS) entry which is preliminary data.</text>
</comment>
<proteinExistence type="inferred from homology"/>
<dbReference type="PROSITE" id="PS01063">
    <property type="entry name" value="SIGMA70_ECF"/>
    <property type="match status" value="1"/>
</dbReference>
<dbReference type="PANTHER" id="PTHR43133">
    <property type="entry name" value="RNA POLYMERASE ECF-TYPE SIGMA FACTO"/>
    <property type="match status" value="1"/>
</dbReference>
<dbReference type="Gene3D" id="1.10.1740.10">
    <property type="match status" value="1"/>
</dbReference>
<gene>
    <name evidence="9" type="ORF">NH26_05930</name>
</gene>
<evidence type="ECO:0000256" key="4">
    <source>
        <dbReference type="ARBA" id="ARBA00023125"/>
    </source>
</evidence>
<feature type="domain" description="RNA polymerase sigma-70 region 2" evidence="7">
    <location>
        <begin position="19"/>
        <end position="85"/>
    </location>
</feature>
<dbReference type="AlphaFoldDB" id="A0A1S1YYH0"/>
<dbReference type="Gene3D" id="1.10.10.10">
    <property type="entry name" value="Winged helix-like DNA-binding domain superfamily/Winged helix DNA-binding domain"/>
    <property type="match status" value="1"/>
</dbReference>
<dbReference type="CDD" id="cd06171">
    <property type="entry name" value="Sigma70_r4"/>
    <property type="match status" value="1"/>
</dbReference>
<dbReference type="InterPro" id="IPR013324">
    <property type="entry name" value="RNA_pol_sigma_r3/r4-like"/>
</dbReference>
<dbReference type="InterPro" id="IPR036388">
    <property type="entry name" value="WH-like_DNA-bd_sf"/>
</dbReference>
<evidence type="ECO:0000256" key="5">
    <source>
        <dbReference type="ARBA" id="ARBA00023163"/>
    </source>
</evidence>
<dbReference type="InterPro" id="IPR013249">
    <property type="entry name" value="RNA_pol_sigma70_r4_t2"/>
</dbReference>
<sequence length="174" mass="20234">MTATLERCREGDRKAQFEIYQQYSKAMYNVAVRIVNNLEEAEDVLQEAFLNAFRNIHQFSGTSTFGAWLKRIVVNHSINHVNKRRIDFVDTETHPIDQIKEDTPIDDESMYNIEKIREALQLLPDGYRVVFSLYLLEGYDHSEISEILNISVSASKSQYSRAKKKLREILIASM</sequence>
<dbReference type="Pfam" id="PF04542">
    <property type="entry name" value="Sigma70_r2"/>
    <property type="match status" value="1"/>
</dbReference>
<dbReference type="GO" id="GO:0003677">
    <property type="term" value="F:DNA binding"/>
    <property type="evidence" value="ECO:0007669"/>
    <property type="project" value="UniProtKB-KW"/>
</dbReference>
<evidence type="ECO:0000256" key="6">
    <source>
        <dbReference type="RuleBase" id="RU000716"/>
    </source>
</evidence>
<keyword evidence="3 6" id="KW-0731">Sigma factor</keyword>
<dbReference type="InterPro" id="IPR039425">
    <property type="entry name" value="RNA_pol_sigma-70-like"/>
</dbReference>
<feature type="domain" description="RNA polymerase sigma factor 70 region 4 type 2" evidence="8">
    <location>
        <begin position="114"/>
        <end position="166"/>
    </location>
</feature>